<gene>
    <name evidence="2" type="ORF">B4109_0707</name>
</gene>
<evidence type="ECO:0000313" key="3">
    <source>
        <dbReference type="Proteomes" id="UP000075424"/>
    </source>
</evidence>
<dbReference type="GeneID" id="89612772"/>
<sequence length="136" mass="15407">MRKQNVVETEPLLYIVQPKAMRAAAHMQETFMWTSRTQQEEEGNSNDERDGEEEPTEFFAKKEFQAMALDERLAFLAELPGHLPPLKCQFVTQEQSYEGVLKQCTADELVIADERGNETVIGRAALVSVTMIGFVP</sequence>
<accession>A0A0K9HHR7</accession>
<proteinExistence type="predicted"/>
<evidence type="ECO:0000256" key="1">
    <source>
        <dbReference type="SAM" id="MobiDB-lite"/>
    </source>
</evidence>
<dbReference type="Pfam" id="PF14153">
    <property type="entry name" value="Spore_coat_CotO"/>
    <property type="match status" value="1"/>
</dbReference>
<comment type="caution">
    <text evidence="2">The sequence shown here is derived from an EMBL/GenBank/DDBJ whole genome shotgun (WGS) entry which is preliminary data.</text>
</comment>
<dbReference type="AlphaFoldDB" id="A0A0K9HHR7"/>
<dbReference type="Proteomes" id="UP000075424">
    <property type="component" value="Unassembled WGS sequence"/>
</dbReference>
<organism evidence="2 3">
    <name type="scientific">Geobacillus stearothermophilus</name>
    <name type="common">Bacillus stearothermophilus</name>
    <dbReference type="NCBI Taxonomy" id="1422"/>
    <lineage>
        <taxon>Bacteria</taxon>
        <taxon>Bacillati</taxon>
        <taxon>Bacillota</taxon>
        <taxon>Bacilli</taxon>
        <taxon>Bacillales</taxon>
        <taxon>Anoxybacillaceae</taxon>
        <taxon>Geobacillus</taxon>
    </lineage>
</organism>
<protein>
    <recommendedName>
        <fullName evidence="4">Spore coat protein CotO</fullName>
    </recommendedName>
</protein>
<dbReference type="InterPro" id="IPR025439">
    <property type="entry name" value="Spore_coat_CotO"/>
</dbReference>
<reference evidence="2 3" key="1">
    <citation type="submission" date="2016-01" db="EMBL/GenBank/DDBJ databases">
        <title>Draft Genome Sequences of Seven Thermophilic Sporeformers Isolated from Foods.</title>
        <authorList>
            <person name="Berendsen E.M."/>
            <person name="Wells-Bennik M.H."/>
            <person name="Krawcyk A.O."/>
            <person name="De Jong A."/>
            <person name="Holsappel S."/>
            <person name="Eijlander R.T."/>
            <person name="Kuipers O.P."/>
        </authorList>
    </citation>
    <scope>NUCLEOTIDE SEQUENCE [LARGE SCALE GENOMIC DNA]</scope>
    <source>
        <strain evidence="2 3">B4109</strain>
    </source>
</reference>
<evidence type="ECO:0000313" key="2">
    <source>
        <dbReference type="EMBL" id="KYD18863.1"/>
    </source>
</evidence>
<evidence type="ECO:0008006" key="4">
    <source>
        <dbReference type="Google" id="ProtNLM"/>
    </source>
</evidence>
<dbReference type="RefSeq" id="WP_049625207.1">
    <property type="nucleotide sequence ID" value="NZ_JARMSJ010000116.1"/>
</dbReference>
<dbReference type="EMBL" id="LQYV01000162">
    <property type="protein sequence ID" value="KYD18863.1"/>
    <property type="molecule type" value="Genomic_DNA"/>
</dbReference>
<name>A0A0K9HHR7_GEOSE</name>
<feature type="compositionally biased region" description="Acidic residues" evidence="1">
    <location>
        <begin position="40"/>
        <end position="55"/>
    </location>
</feature>
<feature type="region of interest" description="Disordered" evidence="1">
    <location>
        <begin position="32"/>
        <end position="55"/>
    </location>
</feature>
<dbReference type="PATRIC" id="fig|1422.15.peg.858"/>